<dbReference type="EMBL" id="CP154858">
    <property type="protein sequence ID" value="XDT70968.1"/>
    <property type="molecule type" value="Genomic_DNA"/>
</dbReference>
<dbReference type="KEGG" id="tcd:AAIA72_09100"/>
<reference evidence="2" key="1">
    <citation type="submission" date="2024-05" db="EMBL/GenBank/DDBJ databases">
        <title>Genome sequencing of novel strain.</title>
        <authorList>
            <person name="Ganbat D."/>
            <person name="Ganbat S."/>
            <person name="Lee S.-J."/>
        </authorList>
    </citation>
    <scope>NUCLEOTIDE SEQUENCE</scope>
    <source>
        <strain evidence="2">SMD15-11</strain>
    </source>
</reference>
<feature type="domain" description="Glycosyltransferase subfamily 4-like N-terminal" evidence="1">
    <location>
        <begin position="12"/>
        <end position="118"/>
    </location>
</feature>
<dbReference type="PANTHER" id="PTHR12526">
    <property type="entry name" value="GLYCOSYLTRANSFERASE"/>
    <property type="match status" value="1"/>
</dbReference>
<dbReference type="Pfam" id="PF13692">
    <property type="entry name" value="Glyco_trans_1_4"/>
    <property type="match status" value="1"/>
</dbReference>
<dbReference type="Pfam" id="PF13439">
    <property type="entry name" value="Glyco_transf_4"/>
    <property type="match status" value="1"/>
</dbReference>
<keyword evidence="2" id="KW-0808">Transferase</keyword>
<dbReference type="InterPro" id="IPR028098">
    <property type="entry name" value="Glyco_trans_4-like_N"/>
</dbReference>
<protein>
    <submittedName>
        <fullName evidence="2">Glycosyltransferase</fullName>
        <ecNumber evidence="2">2.4.-.-</ecNumber>
    </submittedName>
</protein>
<dbReference type="GO" id="GO:0016757">
    <property type="term" value="F:glycosyltransferase activity"/>
    <property type="evidence" value="ECO:0007669"/>
    <property type="project" value="UniProtKB-KW"/>
</dbReference>
<dbReference type="AlphaFoldDB" id="A0AB39USD7"/>
<gene>
    <name evidence="2" type="ORF">AAIA72_09100</name>
</gene>
<dbReference type="PANTHER" id="PTHR12526:SF630">
    <property type="entry name" value="GLYCOSYLTRANSFERASE"/>
    <property type="match status" value="1"/>
</dbReference>
<keyword evidence="2" id="KW-0328">Glycosyltransferase</keyword>
<name>A0AB39USD7_9GAMM</name>
<organism evidence="2">
    <name type="scientific">Thermohahella caldifontis</name>
    <dbReference type="NCBI Taxonomy" id="3142973"/>
    <lineage>
        <taxon>Bacteria</taxon>
        <taxon>Pseudomonadati</taxon>
        <taxon>Pseudomonadota</taxon>
        <taxon>Gammaproteobacteria</taxon>
        <taxon>Oceanospirillales</taxon>
        <taxon>Hahellaceae</taxon>
        <taxon>Thermohahella</taxon>
    </lineage>
</organism>
<proteinExistence type="predicted"/>
<dbReference type="RefSeq" id="WP_369600009.1">
    <property type="nucleotide sequence ID" value="NZ_CP154858.1"/>
</dbReference>
<dbReference type="EC" id="2.4.-.-" evidence="2"/>
<evidence type="ECO:0000313" key="2">
    <source>
        <dbReference type="EMBL" id="XDT70968.1"/>
    </source>
</evidence>
<sequence length="344" mass="38721">MAILQLVTGLGVGGAERVVVELANELKRRGLDVHVISLNEDTEILEQYKDIEFPHKALSIAKTIKGFVHAFLMVNCYIRDKNINIIHAHMFHSLVLAVVLKFFNRNLKIVFTSHTFRVGGFVRVGFIKLTRSWRENDIVFSKKQHPHLNASPVIIKNSVKLKAVRHYKSRDNFTFLFLGRLETPKNPMAITDIVLGMKDETARFIVAGDGSLRQDLETKIFKEGLSSRIRVIGKVSDIDAVFSEVDCLILPSLWEGLPMVILEAGARGIPVVSTPVGAIPELINKSCGYLTALRDFPTILDKIVENPEEARKRGRKLRDILSHEYSLDQFVSKHLTIYEGLLSG</sequence>
<dbReference type="Gene3D" id="3.40.50.2000">
    <property type="entry name" value="Glycogen Phosphorylase B"/>
    <property type="match status" value="2"/>
</dbReference>
<evidence type="ECO:0000259" key="1">
    <source>
        <dbReference type="Pfam" id="PF13439"/>
    </source>
</evidence>
<accession>A0AB39USD7</accession>
<dbReference type="SUPFAM" id="SSF53756">
    <property type="entry name" value="UDP-Glycosyltransferase/glycogen phosphorylase"/>
    <property type="match status" value="1"/>
</dbReference>